<gene>
    <name evidence="1" type="ORF">BpHYR1_031609</name>
</gene>
<sequence length="113" mass="13265">MIYYPVRSANLLYLQNISRRVAVHTDYCAVPLSNSLTYHFKIKCNCRNSENQLQNKLKINKIWLNLNKSEFERIRNYGSNFTFSLDDDTVVPYITAVAIVSTEFQLIYKRFAS</sequence>
<evidence type="ECO:0000313" key="2">
    <source>
        <dbReference type="Proteomes" id="UP000276133"/>
    </source>
</evidence>
<proteinExistence type="predicted"/>
<reference evidence="1 2" key="1">
    <citation type="journal article" date="2018" name="Sci. Rep.">
        <title>Genomic signatures of local adaptation to the degree of environmental predictability in rotifers.</title>
        <authorList>
            <person name="Franch-Gras L."/>
            <person name="Hahn C."/>
            <person name="Garcia-Roger E.M."/>
            <person name="Carmona M.J."/>
            <person name="Serra M."/>
            <person name="Gomez A."/>
        </authorList>
    </citation>
    <scope>NUCLEOTIDE SEQUENCE [LARGE SCALE GENOMIC DNA]</scope>
    <source>
        <strain evidence="1">HYR1</strain>
    </source>
</reference>
<protein>
    <submittedName>
        <fullName evidence="1">Uncharacterized protein</fullName>
    </submittedName>
</protein>
<organism evidence="1 2">
    <name type="scientific">Brachionus plicatilis</name>
    <name type="common">Marine rotifer</name>
    <name type="synonym">Brachionus muelleri</name>
    <dbReference type="NCBI Taxonomy" id="10195"/>
    <lineage>
        <taxon>Eukaryota</taxon>
        <taxon>Metazoa</taxon>
        <taxon>Spiralia</taxon>
        <taxon>Gnathifera</taxon>
        <taxon>Rotifera</taxon>
        <taxon>Eurotatoria</taxon>
        <taxon>Monogononta</taxon>
        <taxon>Pseudotrocha</taxon>
        <taxon>Ploima</taxon>
        <taxon>Brachionidae</taxon>
        <taxon>Brachionus</taxon>
    </lineage>
</organism>
<dbReference type="AlphaFoldDB" id="A0A3M7SIE2"/>
<keyword evidence="2" id="KW-1185">Reference proteome</keyword>
<dbReference type="EMBL" id="REGN01001312">
    <property type="protein sequence ID" value="RNA35543.1"/>
    <property type="molecule type" value="Genomic_DNA"/>
</dbReference>
<accession>A0A3M7SIE2</accession>
<comment type="caution">
    <text evidence="1">The sequence shown here is derived from an EMBL/GenBank/DDBJ whole genome shotgun (WGS) entry which is preliminary data.</text>
</comment>
<evidence type="ECO:0000313" key="1">
    <source>
        <dbReference type="EMBL" id="RNA35543.1"/>
    </source>
</evidence>
<dbReference type="Proteomes" id="UP000276133">
    <property type="component" value="Unassembled WGS sequence"/>
</dbReference>
<name>A0A3M7SIE2_BRAPC</name>